<comment type="function">
    <text evidence="14">Catalyzes the sodium-dependent uptake of extracellular L-proline.</text>
</comment>
<evidence type="ECO:0000256" key="13">
    <source>
        <dbReference type="RuleBase" id="RU362091"/>
    </source>
</evidence>
<dbReference type="AlphaFoldDB" id="A0A5J5KWZ9"/>
<evidence type="ECO:0000256" key="9">
    <source>
        <dbReference type="ARBA" id="ARBA00023065"/>
    </source>
</evidence>
<evidence type="ECO:0000256" key="8">
    <source>
        <dbReference type="ARBA" id="ARBA00023053"/>
    </source>
</evidence>
<keyword evidence="6 14" id="KW-0769">Symport</keyword>
<dbReference type="PANTHER" id="PTHR48086">
    <property type="entry name" value="SODIUM/PROLINE SYMPORTER-RELATED"/>
    <property type="match status" value="1"/>
</dbReference>
<comment type="subcellular location">
    <subcellularLocation>
        <location evidence="1 14">Cell membrane</location>
        <topology evidence="1 14">Multi-pass membrane protein</topology>
    </subcellularLocation>
</comment>
<dbReference type="Proteomes" id="UP000325957">
    <property type="component" value="Unassembled WGS sequence"/>
</dbReference>
<name>A0A5J5KWZ9_9MICC</name>
<dbReference type="InterPro" id="IPR018212">
    <property type="entry name" value="Na/solute_symporter_CS"/>
</dbReference>
<organism evidence="15 16">
    <name type="scientific">Kocuria coralli</name>
    <dbReference type="NCBI Taxonomy" id="1461025"/>
    <lineage>
        <taxon>Bacteria</taxon>
        <taxon>Bacillati</taxon>
        <taxon>Actinomycetota</taxon>
        <taxon>Actinomycetes</taxon>
        <taxon>Micrococcales</taxon>
        <taxon>Micrococcaceae</taxon>
        <taxon>Kocuria</taxon>
    </lineage>
</organism>
<keyword evidence="14" id="KW-0029">Amino-acid transport</keyword>
<sequence>MSMELFFLIIYFMAMIGIGLWSMRKSTADSEAFLLGGRSLGPAVTALRLQSTSMSGYMFMGAGSLANTQGYFSMWYALGDVGGGVLNLSILGRRMRKLSQMLGAITSIGYLEHRYPSVWTRLIAAPIALFCMFFYLLAQFLAGGQGLSMVTGISLNWSLIIAVGVIVGYTFLGGYLAVAYSDFVQAIIMVVGMLWILIASLQAVGGLTQGHEAIGNINENLLTMWGAEGQYLGAWGVILGALLVFSIGYLGWPHVVVGHMSMSRPSVARQASIYSTGFNLLFIPSAYIIGMLSLLIVPNLDNPELAIFQVAETVLPPVAVGIVMAAIMAAIMSTADALLLQAGTIASHDLWARFTKSVNPKTSVNVSRLTVLLLAVVGLVLAMARPPGVFSIVVFATTVLGSAFVPAYVCAVWWKRANTVGALSSMVVGTAAAVTAQVVDSTELLGVDPMVIGIAGSVLAMVIGSLTTQKSHPVPERIAEAVREAGRVAPIPARLLIGEDAALASQRPADVPAGQER</sequence>
<evidence type="ECO:0000256" key="7">
    <source>
        <dbReference type="ARBA" id="ARBA00022989"/>
    </source>
</evidence>
<keyword evidence="16" id="KW-1185">Reference proteome</keyword>
<feature type="transmembrane region" description="Helical" evidence="14">
    <location>
        <begin position="366"/>
        <end position="384"/>
    </location>
</feature>
<dbReference type="GO" id="GO:0005886">
    <property type="term" value="C:plasma membrane"/>
    <property type="evidence" value="ECO:0007669"/>
    <property type="project" value="UniProtKB-SubCell"/>
</dbReference>
<keyword evidence="8 14" id="KW-0915">Sodium</keyword>
<dbReference type="Pfam" id="PF00474">
    <property type="entry name" value="SSF"/>
    <property type="match status" value="1"/>
</dbReference>
<evidence type="ECO:0000256" key="1">
    <source>
        <dbReference type="ARBA" id="ARBA00004651"/>
    </source>
</evidence>
<dbReference type="OrthoDB" id="9789704at2"/>
<dbReference type="GO" id="GO:0031402">
    <property type="term" value="F:sodium ion binding"/>
    <property type="evidence" value="ECO:0007669"/>
    <property type="project" value="UniProtKB-UniRule"/>
</dbReference>
<keyword evidence="4 14" id="KW-1003">Cell membrane</keyword>
<dbReference type="InterPro" id="IPR011851">
    <property type="entry name" value="Na/Pro_symporter"/>
</dbReference>
<evidence type="ECO:0000256" key="2">
    <source>
        <dbReference type="ARBA" id="ARBA00006434"/>
    </source>
</evidence>
<gene>
    <name evidence="15" type="ORF">FCK90_12530</name>
</gene>
<comment type="caution">
    <text evidence="15">The sequence shown here is derived from an EMBL/GenBank/DDBJ whole genome shotgun (WGS) entry which is preliminary data.</text>
</comment>
<keyword evidence="5 14" id="KW-0812">Transmembrane</keyword>
<protein>
    <recommendedName>
        <fullName evidence="14">Sodium/proline symporter</fullName>
    </recommendedName>
    <alternativeName>
        <fullName evidence="14">Proline permease</fullName>
    </alternativeName>
</protein>
<evidence type="ECO:0000256" key="4">
    <source>
        <dbReference type="ARBA" id="ARBA00022475"/>
    </source>
</evidence>
<dbReference type="EMBL" id="SZWF01000021">
    <property type="protein sequence ID" value="KAA9393331.1"/>
    <property type="molecule type" value="Genomic_DNA"/>
</dbReference>
<keyword evidence="11 14" id="KW-0739">Sodium transport</keyword>
<comment type="similarity">
    <text evidence="2 13">Belongs to the sodium:solute symporter (SSF) (TC 2.A.21) family.</text>
</comment>
<dbReference type="RefSeq" id="WP_158034642.1">
    <property type="nucleotide sequence ID" value="NZ_ML708625.1"/>
</dbReference>
<feature type="transmembrane region" description="Helical" evidence="14">
    <location>
        <begin position="154"/>
        <end position="176"/>
    </location>
</feature>
<dbReference type="InterPro" id="IPR001734">
    <property type="entry name" value="Na/solute_symporter"/>
</dbReference>
<dbReference type="Gene3D" id="1.20.1730.10">
    <property type="entry name" value="Sodium/glucose cotransporter"/>
    <property type="match status" value="1"/>
</dbReference>
<evidence type="ECO:0000256" key="11">
    <source>
        <dbReference type="ARBA" id="ARBA00023201"/>
    </source>
</evidence>
<dbReference type="InterPro" id="IPR050277">
    <property type="entry name" value="Sodium:Solute_Symporter"/>
</dbReference>
<feature type="transmembrane region" description="Helical" evidence="14">
    <location>
        <begin position="318"/>
        <end position="345"/>
    </location>
</feature>
<feature type="transmembrane region" description="Helical" evidence="14">
    <location>
        <begin position="6"/>
        <end position="23"/>
    </location>
</feature>
<feature type="transmembrane region" description="Helical" evidence="14">
    <location>
        <begin position="420"/>
        <end position="438"/>
    </location>
</feature>
<dbReference type="PROSITE" id="PS50283">
    <property type="entry name" value="NA_SOLUT_SYMP_3"/>
    <property type="match status" value="1"/>
</dbReference>
<evidence type="ECO:0000256" key="5">
    <source>
        <dbReference type="ARBA" id="ARBA00022692"/>
    </source>
</evidence>
<dbReference type="GO" id="GO:0015824">
    <property type="term" value="P:proline transport"/>
    <property type="evidence" value="ECO:0007669"/>
    <property type="project" value="UniProtKB-UniRule"/>
</dbReference>
<keyword evidence="7 14" id="KW-1133">Transmembrane helix</keyword>
<dbReference type="PANTHER" id="PTHR48086:SF3">
    <property type="entry name" value="SODIUM_PROLINE SYMPORTER"/>
    <property type="match status" value="1"/>
</dbReference>
<evidence type="ECO:0000256" key="6">
    <source>
        <dbReference type="ARBA" id="ARBA00022847"/>
    </source>
</evidence>
<keyword evidence="9 14" id="KW-0406">Ion transport</keyword>
<dbReference type="GO" id="GO:0005298">
    <property type="term" value="F:proline:sodium symporter activity"/>
    <property type="evidence" value="ECO:0007669"/>
    <property type="project" value="UniProtKB-UniRule"/>
</dbReference>
<feature type="transmembrane region" description="Helical" evidence="14">
    <location>
        <begin position="273"/>
        <end position="298"/>
    </location>
</feature>
<feature type="transmembrane region" description="Helical" evidence="14">
    <location>
        <begin position="183"/>
        <end position="204"/>
    </location>
</feature>
<evidence type="ECO:0000256" key="10">
    <source>
        <dbReference type="ARBA" id="ARBA00023136"/>
    </source>
</evidence>
<evidence type="ECO:0000313" key="16">
    <source>
        <dbReference type="Proteomes" id="UP000325957"/>
    </source>
</evidence>
<reference evidence="15 16" key="1">
    <citation type="submission" date="2019-05" db="EMBL/GenBank/DDBJ databases">
        <title>Kocuria coralli sp. nov., a novel actinobacterium isolated from coral reef seawater.</title>
        <authorList>
            <person name="Li J."/>
        </authorList>
    </citation>
    <scope>NUCLEOTIDE SEQUENCE [LARGE SCALE GENOMIC DNA]</scope>
    <source>
        <strain evidence="15 16">SCSIO 13007</strain>
    </source>
</reference>
<proteinExistence type="inferred from homology"/>
<dbReference type="InterPro" id="IPR038377">
    <property type="entry name" value="Na/Glc_symporter_sf"/>
</dbReference>
<feature type="transmembrane region" description="Helical" evidence="14">
    <location>
        <begin position="450"/>
        <end position="468"/>
    </location>
</feature>
<feature type="transmembrane region" description="Helical" evidence="14">
    <location>
        <begin position="71"/>
        <end position="91"/>
    </location>
</feature>
<evidence type="ECO:0000256" key="14">
    <source>
        <dbReference type="RuleBase" id="RU366012"/>
    </source>
</evidence>
<keyword evidence="3 14" id="KW-0813">Transport</keyword>
<evidence type="ECO:0000256" key="12">
    <source>
        <dbReference type="ARBA" id="ARBA00033708"/>
    </source>
</evidence>
<evidence type="ECO:0000256" key="3">
    <source>
        <dbReference type="ARBA" id="ARBA00022448"/>
    </source>
</evidence>
<keyword evidence="10 14" id="KW-0472">Membrane</keyword>
<feature type="transmembrane region" description="Helical" evidence="14">
    <location>
        <begin position="390"/>
        <end position="413"/>
    </location>
</feature>
<dbReference type="CDD" id="cd11475">
    <property type="entry name" value="SLC5sbd_PutP"/>
    <property type="match status" value="1"/>
</dbReference>
<accession>A0A5J5KWZ9</accession>
<comment type="catalytic activity">
    <reaction evidence="12">
        <text>L-proline(in) + Na(+)(in) = L-proline(out) + Na(+)(out)</text>
        <dbReference type="Rhea" id="RHEA:28967"/>
        <dbReference type="ChEBI" id="CHEBI:29101"/>
        <dbReference type="ChEBI" id="CHEBI:60039"/>
    </reaction>
</comment>
<dbReference type="PROSITE" id="PS00457">
    <property type="entry name" value="NA_SOLUT_SYMP_2"/>
    <property type="match status" value="1"/>
</dbReference>
<feature type="transmembrane region" description="Helical" evidence="14">
    <location>
        <begin position="232"/>
        <end position="252"/>
    </location>
</feature>
<evidence type="ECO:0000313" key="15">
    <source>
        <dbReference type="EMBL" id="KAA9393331.1"/>
    </source>
</evidence>
<feature type="transmembrane region" description="Helical" evidence="14">
    <location>
        <begin position="122"/>
        <end position="142"/>
    </location>
</feature>